<dbReference type="SUPFAM" id="SSF52047">
    <property type="entry name" value="RNI-like"/>
    <property type="match status" value="1"/>
</dbReference>
<dbReference type="Proteomes" id="UP001153555">
    <property type="component" value="Unassembled WGS sequence"/>
</dbReference>
<dbReference type="AlphaFoldDB" id="A0A9N7NXG2"/>
<dbReference type="InterPro" id="IPR055411">
    <property type="entry name" value="LRR_FXL15/At3g58940/PEG3-like"/>
</dbReference>
<dbReference type="InterPro" id="IPR036047">
    <property type="entry name" value="F-box-like_dom_sf"/>
</dbReference>
<dbReference type="SUPFAM" id="SSF81383">
    <property type="entry name" value="F-box domain"/>
    <property type="match status" value="1"/>
</dbReference>
<dbReference type="EMBL" id="CACSLK010031655">
    <property type="protein sequence ID" value="CAA0839991.1"/>
    <property type="molecule type" value="Genomic_DNA"/>
</dbReference>
<name>A0A9N7NXG2_STRHE</name>
<comment type="caution">
    <text evidence="2">The sequence shown here is derived from an EMBL/GenBank/DDBJ whole genome shotgun (WGS) entry which is preliminary data.</text>
</comment>
<dbReference type="Gene3D" id="3.80.10.10">
    <property type="entry name" value="Ribonuclease Inhibitor"/>
    <property type="match status" value="1"/>
</dbReference>
<organism evidence="2 3">
    <name type="scientific">Striga hermonthica</name>
    <name type="common">Purple witchweed</name>
    <name type="synonym">Buchnera hermonthica</name>
    <dbReference type="NCBI Taxonomy" id="68872"/>
    <lineage>
        <taxon>Eukaryota</taxon>
        <taxon>Viridiplantae</taxon>
        <taxon>Streptophyta</taxon>
        <taxon>Embryophyta</taxon>
        <taxon>Tracheophyta</taxon>
        <taxon>Spermatophyta</taxon>
        <taxon>Magnoliopsida</taxon>
        <taxon>eudicotyledons</taxon>
        <taxon>Gunneridae</taxon>
        <taxon>Pentapetalae</taxon>
        <taxon>asterids</taxon>
        <taxon>lamiids</taxon>
        <taxon>Lamiales</taxon>
        <taxon>Orobanchaceae</taxon>
        <taxon>Buchnereae</taxon>
        <taxon>Striga</taxon>
    </lineage>
</organism>
<reference evidence="2" key="1">
    <citation type="submission" date="2019-12" db="EMBL/GenBank/DDBJ databases">
        <authorList>
            <person name="Scholes J."/>
        </authorList>
    </citation>
    <scope>NUCLEOTIDE SEQUENCE</scope>
</reference>
<dbReference type="InterPro" id="IPR050232">
    <property type="entry name" value="FBL13/AtMIF1-like"/>
</dbReference>
<dbReference type="PANTHER" id="PTHR31900">
    <property type="entry name" value="F-BOX/RNI SUPERFAMILY PROTEIN-RELATED"/>
    <property type="match status" value="1"/>
</dbReference>
<dbReference type="CDD" id="cd22160">
    <property type="entry name" value="F-box_AtFBL13-like"/>
    <property type="match status" value="1"/>
</dbReference>
<dbReference type="OrthoDB" id="976179at2759"/>
<gene>
    <name evidence="2" type="ORF">SHERM_06452</name>
</gene>
<dbReference type="Pfam" id="PF24758">
    <property type="entry name" value="LRR_At5g56370"/>
    <property type="match status" value="1"/>
</dbReference>
<evidence type="ECO:0000313" key="2">
    <source>
        <dbReference type="EMBL" id="CAA0839991.1"/>
    </source>
</evidence>
<sequence length="443" mass="50666">MLSDREQNMASIDRLSSLSDEVVCHILSFIETKLSVATSVLEKRWRFLWAHVPCLHFRGIDFWKEGTQDSDDFSEEETQDSDEEGIQASDIIHRVILQHKSKRMDTLTLDCINSNEYQLETLIRAVIDHGIRNLYLELDLDTFPRYIFNCKTIVDLKLHFYRALLSLSAVENVSLPSLKKFHGINVVWENDEALPLFLSGCPSLEELNMALTSVKENDYVGCITISSPTIKRFKLYLKDLTCDPKCRMILNAPALRYLQVDGYKLGSITVPITMVSLVEADLRLRSYNTAIVHFLQCYVKLETAKKCLRVSSGPVLGRLTLDARRFYYVKCIGMKEVHVHGEDNFSRAEMSRDTGLGGHGILGRVSSTRIVPGFESSGVRIYGFGCREHEFELVRYLLGNAKVLTAVVIYFRHLRVGCRKKLYAVKMIMLFERVYANCEFALD</sequence>
<keyword evidence="3" id="KW-1185">Reference proteome</keyword>
<protein>
    <submittedName>
        <fullName evidence="2">F-box/LRR-repeat protein</fullName>
    </submittedName>
</protein>
<evidence type="ECO:0000259" key="1">
    <source>
        <dbReference type="Pfam" id="PF24758"/>
    </source>
</evidence>
<dbReference type="PANTHER" id="PTHR31900:SF34">
    <property type="entry name" value="EMB|CAB62440.1-RELATED"/>
    <property type="match status" value="1"/>
</dbReference>
<dbReference type="InterPro" id="IPR053781">
    <property type="entry name" value="F-box_AtFBL13-like"/>
</dbReference>
<feature type="domain" description="F-box/LRR-repeat protein 15/At3g58940/PEG3-like LRR" evidence="1">
    <location>
        <begin position="131"/>
        <end position="259"/>
    </location>
</feature>
<proteinExistence type="predicted"/>
<accession>A0A9N7NXG2</accession>
<dbReference type="InterPro" id="IPR032675">
    <property type="entry name" value="LRR_dom_sf"/>
</dbReference>
<evidence type="ECO:0000313" key="3">
    <source>
        <dbReference type="Proteomes" id="UP001153555"/>
    </source>
</evidence>